<evidence type="ECO:0000313" key="2">
    <source>
        <dbReference type="Proteomes" id="UP000192566"/>
    </source>
</evidence>
<name>A0A1X0DED8_MYCHE</name>
<comment type="caution">
    <text evidence="1">The sequence shown here is derived from an EMBL/GenBank/DDBJ whole genome shotgun (WGS) entry which is preliminary data.</text>
</comment>
<dbReference type="RefSeq" id="WP_142272778.1">
    <property type="nucleotide sequence ID" value="NZ_AP022615.1"/>
</dbReference>
<proteinExistence type="predicted"/>
<gene>
    <name evidence="1" type="ORF">BST25_18275</name>
</gene>
<keyword evidence="2" id="KW-1185">Reference proteome</keyword>
<dbReference type="EMBL" id="MVHR01000031">
    <property type="protein sequence ID" value="ORA70735.1"/>
    <property type="molecule type" value="Genomic_DNA"/>
</dbReference>
<dbReference type="AlphaFoldDB" id="A0A1X0DED8"/>
<organism evidence="1 2">
    <name type="scientific">Mycobacterium heidelbergense</name>
    <dbReference type="NCBI Taxonomy" id="53376"/>
    <lineage>
        <taxon>Bacteria</taxon>
        <taxon>Bacillati</taxon>
        <taxon>Actinomycetota</taxon>
        <taxon>Actinomycetes</taxon>
        <taxon>Mycobacteriales</taxon>
        <taxon>Mycobacteriaceae</taxon>
        <taxon>Mycobacterium</taxon>
        <taxon>Mycobacterium simiae complex</taxon>
    </lineage>
</organism>
<protein>
    <submittedName>
        <fullName evidence="1">Uncharacterized protein</fullName>
    </submittedName>
</protein>
<sequence>MNSQITDSKGTQRMQQQAALRPLVTAGAAALGASMIALTPAVSNDLAADIQHSAVTIQQRAVELTDYVANPIETWIDVFEAAGINIQSLAAQFQQYPFVLA</sequence>
<dbReference type="OrthoDB" id="4370634at2"/>
<evidence type="ECO:0000313" key="1">
    <source>
        <dbReference type="EMBL" id="ORA70735.1"/>
    </source>
</evidence>
<accession>A0A1X0DED8</accession>
<dbReference type="Proteomes" id="UP000192566">
    <property type="component" value="Unassembled WGS sequence"/>
</dbReference>
<reference evidence="1 2" key="1">
    <citation type="submission" date="2017-02" db="EMBL/GenBank/DDBJ databases">
        <title>The new phylogeny of genus Mycobacterium.</title>
        <authorList>
            <person name="Tortoli E."/>
            <person name="Trovato A."/>
            <person name="Cirillo D.M."/>
        </authorList>
    </citation>
    <scope>NUCLEOTIDE SEQUENCE [LARGE SCALE GENOMIC DNA]</scope>
    <source>
        <strain evidence="1 2">DSM 44471</strain>
    </source>
</reference>